<keyword evidence="4 8" id="KW-0479">Metal-binding</keyword>
<keyword evidence="5 8" id="KW-0378">Hydrolase</keyword>
<protein>
    <recommendedName>
        <fullName evidence="8">tRNA-specific adenosine deaminase</fullName>
        <ecNumber evidence="8">3.5.4.33</ecNumber>
    </recommendedName>
</protein>
<dbReference type="EC" id="3.5.4.33" evidence="8"/>
<keyword evidence="11" id="KW-1185">Reference proteome</keyword>
<evidence type="ECO:0000259" key="9">
    <source>
        <dbReference type="PROSITE" id="PS51747"/>
    </source>
</evidence>
<keyword evidence="6 8" id="KW-0862">Zinc</keyword>
<evidence type="ECO:0000256" key="6">
    <source>
        <dbReference type="ARBA" id="ARBA00022833"/>
    </source>
</evidence>
<feature type="binding site" evidence="8">
    <location>
        <position position="93"/>
    </location>
    <ligand>
        <name>Zn(2+)</name>
        <dbReference type="ChEBI" id="CHEBI:29105"/>
        <note>catalytic</note>
    </ligand>
</feature>
<feature type="domain" description="CMP/dCMP-type deaminase" evidence="9">
    <location>
        <begin position="8"/>
        <end position="136"/>
    </location>
</feature>
<feature type="binding site" evidence="8">
    <location>
        <position position="90"/>
    </location>
    <ligand>
        <name>Zn(2+)</name>
        <dbReference type="ChEBI" id="CHEBI:29105"/>
        <note>catalytic</note>
    </ligand>
</feature>
<evidence type="ECO:0000256" key="4">
    <source>
        <dbReference type="ARBA" id="ARBA00022723"/>
    </source>
</evidence>
<comment type="function">
    <text evidence="8">Catalyzes the deamination of adenosine to inosine at the wobble position 34 of tRNA(Arg2).</text>
</comment>
<dbReference type="InterPro" id="IPR028883">
    <property type="entry name" value="tRNA_aden_deaminase"/>
</dbReference>
<dbReference type="InterPro" id="IPR002125">
    <property type="entry name" value="CMP_dCMP_dom"/>
</dbReference>
<comment type="catalytic activity">
    <reaction evidence="7 8">
        <text>adenosine(34) in tRNA + H2O + H(+) = inosine(34) in tRNA + NH4(+)</text>
        <dbReference type="Rhea" id="RHEA:43168"/>
        <dbReference type="Rhea" id="RHEA-COMP:10373"/>
        <dbReference type="Rhea" id="RHEA-COMP:10374"/>
        <dbReference type="ChEBI" id="CHEBI:15377"/>
        <dbReference type="ChEBI" id="CHEBI:15378"/>
        <dbReference type="ChEBI" id="CHEBI:28938"/>
        <dbReference type="ChEBI" id="CHEBI:74411"/>
        <dbReference type="ChEBI" id="CHEBI:82852"/>
        <dbReference type="EC" id="3.5.4.33"/>
    </reaction>
</comment>
<evidence type="ECO:0000256" key="1">
    <source>
        <dbReference type="ARBA" id="ARBA00010669"/>
    </source>
</evidence>
<dbReference type="CDD" id="cd01285">
    <property type="entry name" value="nucleoside_deaminase"/>
    <property type="match status" value="1"/>
</dbReference>
<evidence type="ECO:0000256" key="8">
    <source>
        <dbReference type="HAMAP-Rule" id="MF_00972"/>
    </source>
</evidence>
<dbReference type="GO" id="GO:0052717">
    <property type="term" value="F:tRNA-specific adenosine-34 deaminase activity"/>
    <property type="evidence" value="ECO:0007669"/>
    <property type="project" value="UniProtKB-EC"/>
</dbReference>
<sequence length="161" mass="17789">MLNPTTYERHLYWMRRALILAQEAGAAGEIPVGAVVVNAQGDCLAQAGNRKERDQDPTAHAEILALRQASATLKDWRLSDCTLYVTLEPCIMCTGAIILARLGLLVYGVDDPKTGTVRTVLNLPDSPASNHRLQVLGGILAEDSRHLLQDWFQQRRHPPRA</sequence>
<keyword evidence="3 8" id="KW-0819">tRNA processing</keyword>
<dbReference type="NCBIfam" id="NF008113">
    <property type="entry name" value="PRK10860.1"/>
    <property type="match status" value="1"/>
</dbReference>
<accession>A0ABT3L2F4</accession>
<evidence type="ECO:0000313" key="10">
    <source>
        <dbReference type="EMBL" id="MCW6035686.1"/>
    </source>
</evidence>
<evidence type="ECO:0000256" key="7">
    <source>
        <dbReference type="ARBA" id="ARBA00048045"/>
    </source>
</evidence>
<evidence type="ECO:0000256" key="5">
    <source>
        <dbReference type="ARBA" id="ARBA00022801"/>
    </source>
</evidence>
<proteinExistence type="inferred from homology"/>
<dbReference type="Proteomes" id="UP001526426">
    <property type="component" value="Unassembled WGS sequence"/>
</dbReference>
<evidence type="ECO:0000256" key="3">
    <source>
        <dbReference type="ARBA" id="ARBA00022694"/>
    </source>
</evidence>
<organism evidence="10 11">
    <name type="scientific">Spirulina subsalsa FACHB-351</name>
    <dbReference type="NCBI Taxonomy" id="234711"/>
    <lineage>
        <taxon>Bacteria</taxon>
        <taxon>Bacillati</taxon>
        <taxon>Cyanobacteriota</taxon>
        <taxon>Cyanophyceae</taxon>
        <taxon>Spirulinales</taxon>
        <taxon>Spirulinaceae</taxon>
        <taxon>Spirulina</taxon>
    </lineage>
</organism>
<evidence type="ECO:0000256" key="2">
    <source>
        <dbReference type="ARBA" id="ARBA00011738"/>
    </source>
</evidence>
<dbReference type="InterPro" id="IPR058535">
    <property type="entry name" value="MafB19-deam"/>
</dbReference>
<dbReference type="PROSITE" id="PS00903">
    <property type="entry name" value="CYT_DCMP_DEAMINASES_1"/>
    <property type="match status" value="1"/>
</dbReference>
<dbReference type="Pfam" id="PF14437">
    <property type="entry name" value="MafB19-deam"/>
    <property type="match status" value="1"/>
</dbReference>
<dbReference type="Gene3D" id="3.40.140.10">
    <property type="entry name" value="Cytidine Deaminase, domain 2"/>
    <property type="match status" value="1"/>
</dbReference>
<dbReference type="PANTHER" id="PTHR11079:SF202">
    <property type="entry name" value="TRNA-SPECIFIC ADENOSINE DEAMINASE"/>
    <property type="match status" value="1"/>
</dbReference>
<comment type="subunit">
    <text evidence="2 8">Homodimer.</text>
</comment>
<dbReference type="HAMAP" id="MF_00972">
    <property type="entry name" value="tRNA_aden_deaminase"/>
    <property type="match status" value="1"/>
</dbReference>
<feature type="binding site" evidence="8">
    <location>
        <position position="60"/>
    </location>
    <ligand>
        <name>Zn(2+)</name>
        <dbReference type="ChEBI" id="CHEBI:29105"/>
        <note>catalytic</note>
    </ligand>
</feature>
<dbReference type="SUPFAM" id="SSF53927">
    <property type="entry name" value="Cytidine deaminase-like"/>
    <property type="match status" value="1"/>
</dbReference>
<comment type="caution">
    <text evidence="10">The sequence shown here is derived from an EMBL/GenBank/DDBJ whole genome shotgun (WGS) entry which is preliminary data.</text>
</comment>
<evidence type="ECO:0000313" key="11">
    <source>
        <dbReference type="Proteomes" id="UP001526426"/>
    </source>
</evidence>
<reference evidence="10 11" key="1">
    <citation type="submission" date="2021-08" db="EMBL/GenBank/DDBJ databases">
        <title>Draft genome sequence of Spirulina subsalsa with high tolerance to salinity and hype-accumulation of phycocyanin.</title>
        <authorList>
            <person name="Pei H."/>
            <person name="Jiang L."/>
        </authorList>
    </citation>
    <scope>NUCLEOTIDE SEQUENCE [LARGE SCALE GENOMIC DNA]</scope>
    <source>
        <strain evidence="10 11">FACHB-351</strain>
    </source>
</reference>
<comment type="similarity">
    <text evidence="1">Belongs to the cytidine and deoxycytidylate deaminase family. ADAT2 subfamily.</text>
</comment>
<gene>
    <name evidence="8 10" type="primary">tadA</name>
    <name evidence="10" type="ORF">K4A83_05290</name>
</gene>
<dbReference type="InterPro" id="IPR016192">
    <property type="entry name" value="APOBEC/CMP_deaminase_Zn-bd"/>
</dbReference>
<feature type="active site" description="Proton donor" evidence="8">
    <location>
        <position position="62"/>
    </location>
</feature>
<name>A0ABT3L2F4_9CYAN</name>
<comment type="cofactor">
    <cofactor evidence="8">
        <name>Zn(2+)</name>
        <dbReference type="ChEBI" id="CHEBI:29105"/>
    </cofactor>
    <text evidence="8">Binds 1 zinc ion per subunit.</text>
</comment>
<dbReference type="PANTHER" id="PTHR11079">
    <property type="entry name" value="CYTOSINE DEAMINASE FAMILY MEMBER"/>
    <property type="match status" value="1"/>
</dbReference>
<dbReference type="PROSITE" id="PS51747">
    <property type="entry name" value="CYT_DCMP_DEAMINASES_2"/>
    <property type="match status" value="1"/>
</dbReference>
<dbReference type="InterPro" id="IPR016193">
    <property type="entry name" value="Cytidine_deaminase-like"/>
</dbReference>
<dbReference type="EMBL" id="JAIHOM010000018">
    <property type="protein sequence ID" value="MCW6035686.1"/>
    <property type="molecule type" value="Genomic_DNA"/>
</dbReference>